<organism evidence="3 4">
    <name type="scientific">Sphingomonas aracearum</name>
    <dbReference type="NCBI Taxonomy" id="2283317"/>
    <lineage>
        <taxon>Bacteria</taxon>
        <taxon>Pseudomonadati</taxon>
        <taxon>Pseudomonadota</taxon>
        <taxon>Alphaproteobacteria</taxon>
        <taxon>Sphingomonadales</taxon>
        <taxon>Sphingomonadaceae</taxon>
        <taxon>Sphingomonas</taxon>
    </lineage>
</organism>
<evidence type="ECO:0000313" key="3">
    <source>
        <dbReference type="EMBL" id="RDE06911.1"/>
    </source>
</evidence>
<evidence type="ECO:0000259" key="2">
    <source>
        <dbReference type="PROSITE" id="PS51832"/>
    </source>
</evidence>
<feature type="domain" description="HD" evidence="1">
    <location>
        <begin position="189"/>
        <end position="312"/>
    </location>
</feature>
<dbReference type="Pfam" id="PF11871">
    <property type="entry name" value="DUF3391"/>
    <property type="match status" value="1"/>
</dbReference>
<dbReference type="Pfam" id="PF13487">
    <property type="entry name" value="HD_5"/>
    <property type="match status" value="1"/>
</dbReference>
<dbReference type="SMART" id="SM00471">
    <property type="entry name" value="HDc"/>
    <property type="match status" value="1"/>
</dbReference>
<evidence type="ECO:0000313" key="4">
    <source>
        <dbReference type="Proteomes" id="UP000253918"/>
    </source>
</evidence>
<feature type="domain" description="HD-GYP" evidence="2">
    <location>
        <begin position="167"/>
        <end position="362"/>
    </location>
</feature>
<dbReference type="InterPro" id="IPR006674">
    <property type="entry name" value="HD_domain"/>
</dbReference>
<dbReference type="PROSITE" id="PS51832">
    <property type="entry name" value="HD_GYP"/>
    <property type="match status" value="1"/>
</dbReference>
<dbReference type="InterPro" id="IPR037522">
    <property type="entry name" value="HD_GYP_dom"/>
</dbReference>
<reference evidence="3 4" key="1">
    <citation type="submission" date="2018-07" db="EMBL/GenBank/DDBJ databases">
        <title>a novel species of Sphingomonas isolated from the rhizosphere soil of Araceae plant.</title>
        <authorList>
            <person name="Zhiyong W."/>
            <person name="Qinglan Z."/>
            <person name="Zhiwei F."/>
            <person name="Ding X."/>
            <person name="Gejiao W."/>
            <person name="Shixue Z."/>
        </authorList>
    </citation>
    <scope>NUCLEOTIDE SEQUENCE [LARGE SCALE GENOMIC DNA]</scope>
    <source>
        <strain evidence="3 4">WZY 27</strain>
    </source>
</reference>
<dbReference type="CDD" id="cd00077">
    <property type="entry name" value="HDc"/>
    <property type="match status" value="1"/>
</dbReference>
<dbReference type="InterPro" id="IPR021812">
    <property type="entry name" value="DUF3391"/>
</dbReference>
<evidence type="ECO:0000259" key="1">
    <source>
        <dbReference type="PROSITE" id="PS51831"/>
    </source>
</evidence>
<dbReference type="InterPro" id="IPR003607">
    <property type="entry name" value="HD/PDEase_dom"/>
</dbReference>
<dbReference type="GO" id="GO:0008081">
    <property type="term" value="F:phosphoric diester hydrolase activity"/>
    <property type="evidence" value="ECO:0007669"/>
    <property type="project" value="UniProtKB-ARBA"/>
</dbReference>
<dbReference type="SUPFAM" id="SSF109604">
    <property type="entry name" value="HD-domain/PDEase-like"/>
    <property type="match status" value="1"/>
</dbReference>
<dbReference type="PANTHER" id="PTHR43155:SF2">
    <property type="entry name" value="CYCLIC DI-GMP PHOSPHODIESTERASE PA4108"/>
    <property type="match status" value="1"/>
</dbReference>
<keyword evidence="4" id="KW-1185">Reference proteome</keyword>
<dbReference type="PROSITE" id="PS51831">
    <property type="entry name" value="HD"/>
    <property type="match status" value="1"/>
</dbReference>
<comment type="caution">
    <text evidence="3">The sequence shown here is derived from an EMBL/GenBank/DDBJ whole genome shotgun (WGS) entry which is preliminary data.</text>
</comment>
<protein>
    <submittedName>
        <fullName evidence="3">HD-GYP domain-containing protein</fullName>
    </submittedName>
</protein>
<sequence length="442" mass="49170">MARMPARNGLLTVLRQIPPNRGVTMLRRIDRDQARLGMFVHDFDGPWLRHPFWRPRFLLSSPRDLARVLDSALETLVIDESRGAALHPDAVAGEPPARSARPVTAAPASFASGIAREHSCSFEEERPRAAKLLKQSTREMKRLFGEVRAGKAIRCDDFAPLVEQICASVTRNSHALISLSRLRSRDDYTYVHSVAVSALMMRFARSLDMAPDAVFDLGLAGLLHDVGEMIVPERILTKPGSLSDEEFAVIRSHPEQGYRLLSGAAELPEVVVDVCRHHHERSDGSGYPLRLAGEEISVAARIAAICDVYDALTSDRAYKAAWSPAEAITRMHGWAGHFDPELLFRFMRTLGLFPEGLLVELRSNRLGVVLPNGRRASRPLVRAFFSTRERAAMPLEDVVIDDSLAQDQIIAIRDPLAWGFPDWAVRAEQLMTATLRQPARAA</sequence>
<gene>
    <name evidence="3" type="ORF">DVW87_04375</name>
</gene>
<name>A0A369W4C3_9SPHN</name>
<dbReference type="PANTHER" id="PTHR43155">
    <property type="entry name" value="CYCLIC DI-GMP PHOSPHODIESTERASE PA4108-RELATED"/>
    <property type="match status" value="1"/>
</dbReference>
<dbReference type="Gene3D" id="1.10.3210.10">
    <property type="entry name" value="Hypothetical protein af1432"/>
    <property type="match status" value="1"/>
</dbReference>
<dbReference type="EMBL" id="QQNB01000001">
    <property type="protein sequence ID" value="RDE06911.1"/>
    <property type="molecule type" value="Genomic_DNA"/>
</dbReference>
<dbReference type="AlphaFoldDB" id="A0A369W4C3"/>
<dbReference type="NCBIfam" id="TIGR00277">
    <property type="entry name" value="HDIG"/>
    <property type="match status" value="1"/>
</dbReference>
<proteinExistence type="predicted"/>
<dbReference type="OrthoDB" id="9802066at2"/>
<dbReference type="InterPro" id="IPR006675">
    <property type="entry name" value="HDIG_dom"/>
</dbReference>
<accession>A0A369W4C3</accession>
<dbReference type="Proteomes" id="UP000253918">
    <property type="component" value="Unassembled WGS sequence"/>
</dbReference>